<keyword evidence="7 9" id="KW-0472">Membrane</keyword>
<feature type="transmembrane region" description="Helical" evidence="9">
    <location>
        <begin position="418"/>
        <end position="438"/>
    </location>
</feature>
<keyword evidence="6 9" id="KW-1133">Transmembrane helix</keyword>
<dbReference type="AlphaFoldDB" id="A0A1I1WL41"/>
<dbReference type="PANTHER" id="PTHR33908:SF11">
    <property type="entry name" value="MEMBRANE PROTEIN"/>
    <property type="match status" value="1"/>
</dbReference>
<dbReference type="OrthoDB" id="10021387at2"/>
<feature type="region of interest" description="Disordered" evidence="8">
    <location>
        <begin position="1"/>
        <end position="45"/>
    </location>
</feature>
<reference evidence="11" key="1">
    <citation type="submission" date="2016-10" db="EMBL/GenBank/DDBJ databases">
        <authorList>
            <person name="Varghese N."/>
            <person name="Submissions S."/>
        </authorList>
    </citation>
    <scope>NUCLEOTIDE SEQUENCE [LARGE SCALE GENOMIC DNA]</scope>
    <source>
        <strain evidence="11">DSM 46838</strain>
    </source>
</reference>
<evidence type="ECO:0000256" key="6">
    <source>
        <dbReference type="ARBA" id="ARBA00022989"/>
    </source>
</evidence>
<gene>
    <name evidence="10" type="ORF">SAMN05216574_101358</name>
</gene>
<feature type="transmembrane region" description="Helical" evidence="9">
    <location>
        <begin position="153"/>
        <end position="171"/>
    </location>
</feature>
<evidence type="ECO:0008006" key="12">
    <source>
        <dbReference type="Google" id="ProtNLM"/>
    </source>
</evidence>
<evidence type="ECO:0000313" key="10">
    <source>
        <dbReference type="EMBL" id="SFD93810.1"/>
    </source>
</evidence>
<dbReference type="RefSeq" id="WP_092195032.1">
    <property type="nucleotide sequence ID" value="NZ_FOND01000001.1"/>
</dbReference>
<feature type="compositionally biased region" description="Basic and acidic residues" evidence="8">
    <location>
        <begin position="1"/>
        <end position="14"/>
    </location>
</feature>
<feature type="transmembrane region" description="Helical" evidence="9">
    <location>
        <begin position="483"/>
        <end position="503"/>
    </location>
</feature>
<organism evidence="10 11">
    <name type="scientific">Blastococcus tunisiensis</name>
    <dbReference type="NCBI Taxonomy" id="1798228"/>
    <lineage>
        <taxon>Bacteria</taxon>
        <taxon>Bacillati</taxon>
        <taxon>Actinomycetota</taxon>
        <taxon>Actinomycetes</taxon>
        <taxon>Geodermatophilales</taxon>
        <taxon>Geodermatophilaceae</taxon>
        <taxon>Blastococcus</taxon>
    </lineage>
</organism>
<evidence type="ECO:0000256" key="3">
    <source>
        <dbReference type="ARBA" id="ARBA00022676"/>
    </source>
</evidence>
<keyword evidence="2" id="KW-1003">Cell membrane</keyword>
<feature type="transmembrane region" description="Helical" evidence="9">
    <location>
        <begin position="123"/>
        <end position="141"/>
    </location>
</feature>
<keyword evidence="4" id="KW-0808">Transferase</keyword>
<feature type="transmembrane region" description="Helical" evidence="9">
    <location>
        <begin position="54"/>
        <end position="72"/>
    </location>
</feature>
<keyword evidence="11" id="KW-1185">Reference proteome</keyword>
<evidence type="ECO:0000313" key="11">
    <source>
        <dbReference type="Proteomes" id="UP000198589"/>
    </source>
</evidence>
<evidence type="ECO:0000256" key="1">
    <source>
        <dbReference type="ARBA" id="ARBA00004651"/>
    </source>
</evidence>
<dbReference type="GO" id="GO:0016763">
    <property type="term" value="F:pentosyltransferase activity"/>
    <property type="evidence" value="ECO:0007669"/>
    <property type="project" value="TreeGrafter"/>
</dbReference>
<dbReference type="PANTHER" id="PTHR33908">
    <property type="entry name" value="MANNOSYLTRANSFERASE YKCB-RELATED"/>
    <property type="match status" value="1"/>
</dbReference>
<dbReference type="STRING" id="1798228.SAMN05216574_101358"/>
<evidence type="ECO:0000256" key="9">
    <source>
        <dbReference type="SAM" id="Phobius"/>
    </source>
</evidence>
<dbReference type="EMBL" id="FOND01000001">
    <property type="protein sequence ID" value="SFD93810.1"/>
    <property type="molecule type" value="Genomic_DNA"/>
</dbReference>
<protein>
    <recommendedName>
        <fullName evidence="12">Dolichyl-phosphate-mannose-protein mannosyltransferase</fullName>
    </recommendedName>
</protein>
<accession>A0A1I1WL41</accession>
<sequence length="520" mass="53801">MLSDTRRVAERPILGERPPAAAPPVTGSASDVDTDDRRSGDPSRPGMHRYVRRSLLVIAGAHVVVGVIWWLLNLTAVPAYGDTPEYVRLAQTLDVDGYRTLAYPALVRISLELSTATGVPWQLPLYLGQTAASVLALWYFVRTVAPRASRASVALVTAVTVTTPLVLHYATTVLSDSVAAALFVVALSGAARMAVHGDTRWRTVLLTGGSAVGTALMRAEKPVVLVAVAVAFVGIALVTRRRGPGAVPARARIRSVVPPAGLFLVAAVVATVVNGATQAGDHGRPDAGLVTAAMSRIVWPHVAEIRDDLPEPVRDAISPADAATFDQNVNSILALTNLLRELDGGGDAYTGAAIRAALRCCAPTVALQTGGDAVELAVAPLTFAGEASRAILAEGPVEGPTVWNLTRMDAAHPALTHVWVGLSSLVLLLVVVGGGLAVGRARGTTRRPGWSGGHTSTVVLLVWAGAVVNGCFFAAVGGGDANVRYGVSSGMVVVGVLAVLCLARARAERTDGTPGAPAPR</sequence>
<name>A0A1I1WL41_9ACTN</name>
<proteinExistence type="predicted"/>
<feature type="transmembrane region" description="Helical" evidence="9">
    <location>
        <begin position="260"/>
        <end position="277"/>
    </location>
</feature>
<dbReference type="Proteomes" id="UP000198589">
    <property type="component" value="Unassembled WGS sequence"/>
</dbReference>
<keyword evidence="5 9" id="KW-0812">Transmembrane</keyword>
<dbReference type="InterPro" id="IPR050297">
    <property type="entry name" value="LipidA_mod_glycosyltrf_83"/>
</dbReference>
<evidence type="ECO:0000256" key="7">
    <source>
        <dbReference type="ARBA" id="ARBA00023136"/>
    </source>
</evidence>
<evidence type="ECO:0000256" key="4">
    <source>
        <dbReference type="ARBA" id="ARBA00022679"/>
    </source>
</evidence>
<feature type="transmembrane region" description="Helical" evidence="9">
    <location>
        <begin position="458"/>
        <end position="477"/>
    </location>
</feature>
<dbReference type="GO" id="GO:0005886">
    <property type="term" value="C:plasma membrane"/>
    <property type="evidence" value="ECO:0007669"/>
    <property type="project" value="UniProtKB-SubCell"/>
</dbReference>
<feature type="transmembrane region" description="Helical" evidence="9">
    <location>
        <begin position="223"/>
        <end position="239"/>
    </location>
</feature>
<dbReference type="GO" id="GO:0009103">
    <property type="term" value="P:lipopolysaccharide biosynthetic process"/>
    <property type="evidence" value="ECO:0007669"/>
    <property type="project" value="UniProtKB-ARBA"/>
</dbReference>
<evidence type="ECO:0000256" key="2">
    <source>
        <dbReference type="ARBA" id="ARBA00022475"/>
    </source>
</evidence>
<keyword evidence="3" id="KW-0328">Glycosyltransferase</keyword>
<evidence type="ECO:0000256" key="5">
    <source>
        <dbReference type="ARBA" id="ARBA00022692"/>
    </source>
</evidence>
<comment type="subcellular location">
    <subcellularLocation>
        <location evidence="1">Cell membrane</location>
        <topology evidence="1">Multi-pass membrane protein</topology>
    </subcellularLocation>
</comment>
<evidence type="ECO:0000256" key="8">
    <source>
        <dbReference type="SAM" id="MobiDB-lite"/>
    </source>
</evidence>